<dbReference type="EC" id="3.1.1.31" evidence="5"/>
<sequence>MNGQTFIFADPDGVAEESARRLVRLMAESTGERFSLALSGGSTPQRFYRLLTTPHWRGQIDWGRLHIFLADERFLALDHPDSNFRMLSETLIDPINHSTASTSTLPLDGGRQGGGALIKLPKSNIHPMPTDGTVEECAVRYETELKKFFEGHTPRFDLIVLGMGPDGHTASLFPGHIHPLGPWVLPVHHSPKPPPTRLSLSLDVINQAHLVLFLVTGPDKAAALATLHNDSVPTLPAGTVQLDEGELVWLVDEAAWGKA</sequence>
<organism evidence="8 9">
    <name type="scientific">Candidatus Methylumidiphilus alinenensis</name>
    <dbReference type="NCBI Taxonomy" id="2202197"/>
    <lineage>
        <taxon>Bacteria</taxon>
        <taxon>Pseudomonadati</taxon>
        <taxon>Pseudomonadota</taxon>
        <taxon>Gammaproteobacteria</taxon>
        <taxon>Methylococcales</taxon>
        <taxon>Candidatus Methylumidiphilus</taxon>
    </lineage>
</organism>
<comment type="catalytic activity">
    <reaction evidence="1">
        <text>6-phospho-D-glucono-1,5-lactone + H2O = 6-phospho-D-gluconate + H(+)</text>
        <dbReference type="Rhea" id="RHEA:12556"/>
        <dbReference type="ChEBI" id="CHEBI:15377"/>
        <dbReference type="ChEBI" id="CHEBI:15378"/>
        <dbReference type="ChEBI" id="CHEBI:57955"/>
        <dbReference type="ChEBI" id="CHEBI:58759"/>
        <dbReference type="EC" id="3.1.1.31"/>
    </reaction>
</comment>
<dbReference type="InterPro" id="IPR005900">
    <property type="entry name" value="6-phosphogluconolactonase_DevB"/>
</dbReference>
<comment type="pathway">
    <text evidence="3">Carbohydrate degradation; pentose phosphate pathway; D-ribulose 5-phosphate from D-glucose 6-phosphate (oxidative stage): step 2/3.</text>
</comment>
<dbReference type="GO" id="GO:0017057">
    <property type="term" value="F:6-phosphogluconolactonase activity"/>
    <property type="evidence" value="ECO:0007669"/>
    <property type="project" value="UniProtKB-EC"/>
</dbReference>
<comment type="caution">
    <text evidence="8">The sequence shown here is derived from an EMBL/GenBank/DDBJ whole genome shotgun (WGS) entry which is preliminary data.</text>
</comment>
<gene>
    <name evidence="8" type="ORF">DM484_09395</name>
</gene>
<proteinExistence type="inferred from homology"/>
<evidence type="ECO:0000256" key="4">
    <source>
        <dbReference type="ARBA" id="ARBA00010662"/>
    </source>
</evidence>
<dbReference type="AlphaFoldDB" id="A0A2W4RD59"/>
<evidence type="ECO:0000256" key="2">
    <source>
        <dbReference type="ARBA" id="ARBA00002681"/>
    </source>
</evidence>
<dbReference type="InterPro" id="IPR037171">
    <property type="entry name" value="NagB/RpiA_transferase-like"/>
</dbReference>
<evidence type="ECO:0000256" key="3">
    <source>
        <dbReference type="ARBA" id="ARBA00004961"/>
    </source>
</evidence>
<reference evidence="8 9" key="1">
    <citation type="journal article" date="2018" name="Aquat. Microb. Ecol.">
        <title>Gammaproteobacterial methanotrophs dominate.</title>
        <authorList>
            <person name="Rissanen A.J."/>
            <person name="Saarenheimo J."/>
            <person name="Tiirola M."/>
            <person name="Peura S."/>
            <person name="Aalto S.L."/>
            <person name="Karvinen A."/>
            <person name="Nykanen H."/>
        </authorList>
    </citation>
    <scope>NUCLEOTIDE SEQUENCE [LARGE SCALE GENOMIC DNA]</scope>
    <source>
        <strain evidence="8">AMbin10</strain>
    </source>
</reference>
<dbReference type="EMBL" id="QJPH01000278">
    <property type="protein sequence ID" value="PZN80776.1"/>
    <property type="molecule type" value="Genomic_DNA"/>
</dbReference>
<name>A0A2W4RD59_9GAMM</name>
<dbReference type="InterPro" id="IPR039104">
    <property type="entry name" value="6PGL"/>
</dbReference>
<dbReference type="Gene3D" id="3.40.50.1360">
    <property type="match status" value="1"/>
</dbReference>
<dbReference type="UniPathway" id="UPA00115">
    <property type="reaction ID" value="UER00409"/>
</dbReference>
<evidence type="ECO:0000256" key="5">
    <source>
        <dbReference type="ARBA" id="ARBA00013198"/>
    </source>
</evidence>
<evidence type="ECO:0000259" key="7">
    <source>
        <dbReference type="Pfam" id="PF01182"/>
    </source>
</evidence>
<evidence type="ECO:0000256" key="1">
    <source>
        <dbReference type="ARBA" id="ARBA00000832"/>
    </source>
</evidence>
<feature type="domain" description="Glucosamine/galactosamine-6-phosphate isomerase" evidence="7">
    <location>
        <begin position="10"/>
        <end position="249"/>
    </location>
</feature>
<evidence type="ECO:0000256" key="6">
    <source>
        <dbReference type="ARBA" id="ARBA00020337"/>
    </source>
</evidence>
<dbReference type="SUPFAM" id="SSF100950">
    <property type="entry name" value="NagB/RpiA/CoA transferase-like"/>
    <property type="match status" value="1"/>
</dbReference>
<dbReference type="PANTHER" id="PTHR11054:SF0">
    <property type="entry name" value="6-PHOSPHOGLUCONOLACTONASE"/>
    <property type="match status" value="1"/>
</dbReference>
<evidence type="ECO:0000313" key="8">
    <source>
        <dbReference type="EMBL" id="PZN80776.1"/>
    </source>
</evidence>
<comment type="similarity">
    <text evidence="4">Belongs to the glucosamine/galactosamine-6-phosphate isomerase family. 6-phosphogluconolactonase subfamily.</text>
</comment>
<comment type="function">
    <text evidence="2">Hydrolysis of 6-phosphogluconolactone to 6-phosphogluconate.</text>
</comment>
<dbReference type="CDD" id="cd01400">
    <property type="entry name" value="6PGL"/>
    <property type="match status" value="1"/>
</dbReference>
<dbReference type="Pfam" id="PF01182">
    <property type="entry name" value="Glucosamine_iso"/>
    <property type="match status" value="1"/>
</dbReference>
<dbReference type="Proteomes" id="UP000249396">
    <property type="component" value="Unassembled WGS sequence"/>
</dbReference>
<dbReference type="InterPro" id="IPR006148">
    <property type="entry name" value="Glc/Gal-6P_isomerase"/>
</dbReference>
<dbReference type="PANTHER" id="PTHR11054">
    <property type="entry name" value="6-PHOSPHOGLUCONOLACTONASE"/>
    <property type="match status" value="1"/>
</dbReference>
<protein>
    <recommendedName>
        <fullName evidence="6">6-phosphogluconolactonase</fullName>
        <ecNumber evidence="5">3.1.1.31</ecNumber>
    </recommendedName>
</protein>
<dbReference type="GO" id="GO:0006098">
    <property type="term" value="P:pentose-phosphate shunt"/>
    <property type="evidence" value="ECO:0007669"/>
    <property type="project" value="UniProtKB-UniPathway"/>
</dbReference>
<evidence type="ECO:0000313" key="9">
    <source>
        <dbReference type="Proteomes" id="UP000249396"/>
    </source>
</evidence>
<dbReference type="GO" id="GO:0005975">
    <property type="term" value="P:carbohydrate metabolic process"/>
    <property type="evidence" value="ECO:0007669"/>
    <property type="project" value="InterPro"/>
</dbReference>
<accession>A0A2W4RD59</accession>